<reference evidence="2 3" key="1">
    <citation type="submission" date="2019-07" db="EMBL/GenBank/DDBJ databases">
        <authorList>
            <person name="Jastrzebski P J."/>
            <person name="Paukszto L."/>
            <person name="Jastrzebski P J."/>
        </authorList>
    </citation>
    <scope>NUCLEOTIDE SEQUENCE [LARGE SCALE GENOMIC DNA]</scope>
    <source>
        <strain evidence="2 3">WMS-il1</strain>
    </source>
</reference>
<evidence type="ECO:0000256" key="1">
    <source>
        <dbReference type="SAM" id="Phobius"/>
    </source>
</evidence>
<feature type="non-terminal residue" evidence="2">
    <location>
        <position position="138"/>
    </location>
</feature>
<name>A0A564Y347_HYMDI</name>
<evidence type="ECO:0008006" key="4">
    <source>
        <dbReference type="Google" id="ProtNLM"/>
    </source>
</evidence>
<sequence length="138" mass="16116">MIFLWGRNTLLCCCLFWTMRFMELMQIWHFSGPYIYLIVTMLRAMIPLLSLLFIPLLAFGALREGIMVMNRTELSLEAFKNVLLEPYFMLYGEVYAPEIDPKDWGVNLTETPLYEMVPILDVAYLLYSIVLMLSVIIA</sequence>
<dbReference type="GO" id="GO:0005886">
    <property type="term" value="C:plasma membrane"/>
    <property type="evidence" value="ECO:0007669"/>
    <property type="project" value="TreeGrafter"/>
</dbReference>
<evidence type="ECO:0000313" key="3">
    <source>
        <dbReference type="Proteomes" id="UP000321570"/>
    </source>
</evidence>
<feature type="transmembrane region" description="Helical" evidence="1">
    <location>
        <begin position="34"/>
        <end position="57"/>
    </location>
</feature>
<protein>
    <recommendedName>
        <fullName evidence="4">Ion_trans domain-containing protein</fullName>
    </recommendedName>
</protein>
<keyword evidence="1" id="KW-1133">Transmembrane helix</keyword>
<gene>
    <name evidence="2" type="ORF">WMSIL1_LOCUS2512</name>
</gene>
<proteinExistence type="predicted"/>
<dbReference type="PANTHER" id="PTHR13800:SF1">
    <property type="entry name" value="TRANSIENT RECEPTOR POTENTIAL CATION CHANNEL TRPM"/>
    <property type="match status" value="1"/>
</dbReference>
<keyword evidence="1" id="KW-0472">Membrane</keyword>
<keyword evidence="1" id="KW-0812">Transmembrane</keyword>
<organism evidence="2 3">
    <name type="scientific">Hymenolepis diminuta</name>
    <name type="common">Rat tapeworm</name>
    <dbReference type="NCBI Taxonomy" id="6216"/>
    <lineage>
        <taxon>Eukaryota</taxon>
        <taxon>Metazoa</taxon>
        <taxon>Spiralia</taxon>
        <taxon>Lophotrochozoa</taxon>
        <taxon>Platyhelminthes</taxon>
        <taxon>Cestoda</taxon>
        <taxon>Eucestoda</taxon>
        <taxon>Cyclophyllidea</taxon>
        <taxon>Hymenolepididae</taxon>
        <taxon>Hymenolepis</taxon>
    </lineage>
</organism>
<dbReference type="InterPro" id="IPR050927">
    <property type="entry name" value="TRPM"/>
</dbReference>
<accession>A0A564Y347</accession>
<feature type="transmembrane region" description="Helical" evidence="1">
    <location>
        <begin position="116"/>
        <end position="137"/>
    </location>
</feature>
<dbReference type="GO" id="GO:0030001">
    <property type="term" value="P:metal ion transport"/>
    <property type="evidence" value="ECO:0007669"/>
    <property type="project" value="TreeGrafter"/>
</dbReference>
<dbReference type="AlphaFoldDB" id="A0A564Y347"/>
<dbReference type="GO" id="GO:0005261">
    <property type="term" value="F:monoatomic cation channel activity"/>
    <property type="evidence" value="ECO:0007669"/>
    <property type="project" value="TreeGrafter"/>
</dbReference>
<dbReference type="Proteomes" id="UP000321570">
    <property type="component" value="Unassembled WGS sequence"/>
</dbReference>
<evidence type="ECO:0000313" key="2">
    <source>
        <dbReference type="EMBL" id="VUZ41660.1"/>
    </source>
</evidence>
<dbReference type="EMBL" id="CABIJS010000066">
    <property type="protein sequence ID" value="VUZ41660.1"/>
    <property type="molecule type" value="Genomic_DNA"/>
</dbReference>
<keyword evidence="3" id="KW-1185">Reference proteome</keyword>
<dbReference type="PANTHER" id="PTHR13800">
    <property type="entry name" value="TRANSIENT RECEPTOR POTENTIAL CATION CHANNEL, SUBFAMILY M, MEMBER 6"/>
    <property type="match status" value="1"/>
</dbReference>